<dbReference type="Gene3D" id="3.90.1140.10">
    <property type="entry name" value="Cyclic phosphodiesterase"/>
    <property type="match status" value="1"/>
</dbReference>
<sequence length="197" mass="22024">MPDNCSDGDTQRLFLALWPDEGVRCAVARLARRLVPDGRLVPPENLHVTLAFLGDVPGEAMPRVRAIGANLVGATFALELDRIGCWPRPRISWIAPSHTPAVLGRLNRELRQVLRKAGFPVPSRRFAPHMTLARRSAPHAFHDVTPVVWPIERITLIRSHLERAGARYEILCEWPLQPRNTKGWESDKGGTSPGNMK</sequence>
<feature type="short sequence motif" description="HXTX 1" evidence="2">
    <location>
        <begin position="47"/>
        <end position="50"/>
    </location>
</feature>
<keyword evidence="4" id="KW-1185">Reference proteome</keyword>
<evidence type="ECO:0000256" key="2">
    <source>
        <dbReference type="HAMAP-Rule" id="MF_01940"/>
    </source>
</evidence>
<dbReference type="HAMAP" id="MF_01940">
    <property type="entry name" value="RNA_CPDase"/>
    <property type="match status" value="1"/>
</dbReference>
<gene>
    <name evidence="3" type="ORF">NB231_12506</name>
</gene>
<dbReference type="PANTHER" id="PTHR35561">
    <property type="entry name" value="RNA 2',3'-CYCLIC PHOSPHODIESTERASE"/>
    <property type="match status" value="1"/>
</dbReference>
<comment type="catalytic activity">
    <reaction evidence="2">
        <text>a 3'-end 2',3'-cyclophospho-ribonucleotide-RNA + H2O = a 3'-end 2'-phospho-ribonucleotide-RNA + H(+)</text>
        <dbReference type="Rhea" id="RHEA:11828"/>
        <dbReference type="Rhea" id="RHEA-COMP:10464"/>
        <dbReference type="Rhea" id="RHEA-COMP:17353"/>
        <dbReference type="ChEBI" id="CHEBI:15377"/>
        <dbReference type="ChEBI" id="CHEBI:15378"/>
        <dbReference type="ChEBI" id="CHEBI:83064"/>
        <dbReference type="ChEBI" id="CHEBI:173113"/>
        <dbReference type="EC" id="3.1.4.58"/>
    </reaction>
</comment>
<dbReference type="GO" id="GO:0016874">
    <property type="term" value="F:ligase activity"/>
    <property type="evidence" value="ECO:0007669"/>
    <property type="project" value="UniProtKB-KW"/>
</dbReference>
<dbReference type="GO" id="GO:0004113">
    <property type="term" value="F:2',3'-cyclic-nucleotide 3'-phosphodiesterase activity"/>
    <property type="evidence" value="ECO:0007669"/>
    <property type="project" value="InterPro"/>
</dbReference>
<dbReference type="InterPro" id="IPR009097">
    <property type="entry name" value="Cyclic_Pdiesterase"/>
</dbReference>
<dbReference type="Proteomes" id="UP000003374">
    <property type="component" value="Unassembled WGS sequence"/>
</dbReference>
<keyword evidence="3" id="KW-0436">Ligase</keyword>
<reference evidence="3 4" key="1">
    <citation type="submission" date="2006-02" db="EMBL/GenBank/DDBJ databases">
        <authorList>
            <person name="Waterbury J."/>
            <person name="Ferriera S."/>
            <person name="Johnson J."/>
            <person name="Kravitz S."/>
            <person name="Halpern A."/>
            <person name="Remington K."/>
            <person name="Beeson K."/>
            <person name="Tran B."/>
            <person name="Rogers Y.-H."/>
            <person name="Friedman R."/>
            <person name="Venter J.C."/>
        </authorList>
    </citation>
    <scope>NUCLEOTIDE SEQUENCE [LARGE SCALE GENOMIC DNA]</scope>
    <source>
        <strain evidence="3 4">Nb-231</strain>
    </source>
</reference>
<feature type="active site" description="Proton acceptor" evidence="2">
    <location>
        <position position="129"/>
    </location>
</feature>
<evidence type="ECO:0000313" key="4">
    <source>
        <dbReference type="Proteomes" id="UP000003374"/>
    </source>
</evidence>
<dbReference type="Pfam" id="PF13563">
    <property type="entry name" value="2_5_RNA_ligase2"/>
    <property type="match status" value="1"/>
</dbReference>
<organism evidence="3 4">
    <name type="scientific">Nitrococcus mobilis Nb-231</name>
    <dbReference type="NCBI Taxonomy" id="314278"/>
    <lineage>
        <taxon>Bacteria</taxon>
        <taxon>Pseudomonadati</taxon>
        <taxon>Pseudomonadota</taxon>
        <taxon>Gammaproteobacteria</taxon>
        <taxon>Chromatiales</taxon>
        <taxon>Ectothiorhodospiraceae</taxon>
        <taxon>Nitrococcus</taxon>
    </lineage>
</organism>
<feature type="active site" description="Proton donor" evidence="2">
    <location>
        <position position="47"/>
    </location>
</feature>
<comment type="caution">
    <text evidence="3">The sequence shown here is derived from an EMBL/GenBank/DDBJ whole genome shotgun (WGS) entry which is preliminary data.</text>
</comment>
<dbReference type="InterPro" id="IPR004175">
    <property type="entry name" value="RNA_CPDase"/>
</dbReference>
<dbReference type="AlphaFoldDB" id="A4BU36"/>
<dbReference type="eggNOG" id="COG1514">
    <property type="taxonomic scope" value="Bacteria"/>
</dbReference>
<evidence type="ECO:0000256" key="1">
    <source>
        <dbReference type="ARBA" id="ARBA00022801"/>
    </source>
</evidence>
<protein>
    <recommendedName>
        <fullName evidence="2">RNA 2',3'-cyclic phosphodiesterase</fullName>
        <shortName evidence="2">RNA 2',3'-CPDase</shortName>
        <ecNumber evidence="2">3.1.4.58</ecNumber>
    </recommendedName>
</protein>
<dbReference type="NCBIfam" id="TIGR02258">
    <property type="entry name" value="2_5_ligase"/>
    <property type="match status" value="1"/>
</dbReference>
<proteinExistence type="inferred from homology"/>
<evidence type="ECO:0000313" key="3">
    <source>
        <dbReference type="EMBL" id="EAR20710.1"/>
    </source>
</evidence>
<dbReference type="STRING" id="314278.NB231_12506"/>
<accession>A4BU36</accession>
<comment type="function">
    <text evidence="2">Hydrolyzes RNA 2',3'-cyclic phosphodiester to an RNA 2'-phosphomonoester.</text>
</comment>
<dbReference type="EMBL" id="AAOF01000017">
    <property type="protein sequence ID" value="EAR20710.1"/>
    <property type="molecule type" value="Genomic_DNA"/>
</dbReference>
<comment type="similarity">
    <text evidence="2">Belongs to the 2H phosphoesterase superfamily. ThpR family.</text>
</comment>
<dbReference type="PANTHER" id="PTHR35561:SF1">
    <property type="entry name" value="RNA 2',3'-CYCLIC PHOSPHODIESTERASE"/>
    <property type="match status" value="1"/>
</dbReference>
<feature type="short sequence motif" description="HXTX 2" evidence="2">
    <location>
        <begin position="129"/>
        <end position="132"/>
    </location>
</feature>
<dbReference type="EC" id="3.1.4.58" evidence="2"/>
<dbReference type="RefSeq" id="WP_005003091.1">
    <property type="nucleotide sequence ID" value="NZ_CH672427.1"/>
</dbReference>
<dbReference type="OrthoDB" id="7061261at2"/>
<dbReference type="HOGENOM" id="CLU_081251_2_1_6"/>
<keyword evidence="1 2" id="KW-0378">Hydrolase</keyword>
<dbReference type="GO" id="GO:0008664">
    <property type="term" value="F:RNA 2',3'-cyclic 3'-phosphodiesterase activity"/>
    <property type="evidence" value="ECO:0007669"/>
    <property type="project" value="UniProtKB-EC"/>
</dbReference>
<name>A4BU36_9GAMM</name>
<dbReference type="SUPFAM" id="SSF55144">
    <property type="entry name" value="LigT-like"/>
    <property type="match status" value="1"/>
</dbReference>